<dbReference type="Gene3D" id="3.10.20.90">
    <property type="entry name" value="Phosphatidylinositol 3-kinase Catalytic Subunit, Chain A, domain 1"/>
    <property type="match status" value="1"/>
</dbReference>
<dbReference type="GeneID" id="106474174"/>
<comment type="subcellular location">
    <subcellularLocation>
        <location evidence="1">Cell projection</location>
    </subcellularLocation>
</comment>
<evidence type="ECO:0000313" key="6">
    <source>
        <dbReference type="Proteomes" id="UP000694941"/>
    </source>
</evidence>
<evidence type="ECO:0000256" key="5">
    <source>
        <dbReference type="ARBA" id="ARBA00023273"/>
    </source>
</evidence>
<evidence type="ECO:0000256" key="1">
    <source>
        <dbReference type="ARBA" id="ARBA00004316"/>
    </source>
</evidence>
<comment type="similarity">
    <text evidence="2">Belongs to the DNAAF1 family.</text>
</comment>
<dbReference type="SUPFAM" id="SSF52058">
    <property type="entry name" value="L domain-like"/>
    <property type="match status" value="1"/>
</dbReference>
<proteinExistence type="inferred from homology"/>
<dbReference type="InterPro" id="IPR050576">
    <property type="entry name" value="Cilia_flagella_integrity"/>
</dbReference>
<name>A0ABM1BX23_LIMPO</name>
<keyword evidence="3" id="KW-0433">Leucine-rich repeat</keyword>
<organism evidence="6 7">
    <name type="scientific">Limulus polyphemus</name>
    <name type="common">Atlantic horseshoe crab</name>
    <dbReference type="NCBI Taxonomy" id="6850"/>
    <lineage>
        <taxon>Eukaryota</taxon>
        <taxon>Metazoa</taxon>
        <taxon>Ecdysozoa</taxon>
        <taxon>Arthropoda</taxon>
        <taxon>Chelicerata</taxon>
        <taxon>Merostomata</taxon>
        <taxon>Xiphosura</taxon>
        <taxon>Limulidae</taxon>
        <taxon>Limulus</taxon>
    </lineage>
</organism>
<dbReference type="SUPFAM" id="SSF54236">
    <property type="entry name" value="Ubiquitin-like"/>
    <property type="match status" value="1"/>
</dbReference>
<dbReference type="Proteomes" id="UP000694941">
    <property type="component" value="Unplaced"/>
</dbReference>
<dbReference type="InterPro" id="IPR032675">
    <property type="entry name" value="LRR_dom_sf"/>
</dbReference>
<dbReference type="PANTHER" id="PTHR45973:SF9">
    <property type="entry name" value="LEUCINE-RICH REPEAT-CONTAINING PROTEIN 46"/>
    <property type="match status" value="1"/>
</dbReference>
<sequence>MSCCSFTDVLYTKYGEEISEEIGGPGFEIFLVGSYPGRASPSGRLILPKILTLNDCNIDSAGSTHVIEDLCKDVEELDLAQNEFTDTSEIEKIISHMPKLWFLNLSHNDLSEAKPLEMEADLCITSLVLNHTYAPWHVVNSFLRCLPKLEELYLSLNDYASVGFDPDKDYPSVKQFHISGNPIDSWDHLKHIATCFPNLEKLIMADSSLESVPDSFHWSDHFRKLHSINLNNGQFREWEDIDRLNNFPQLDSFRLQGLPVLEEFTEKERRQHLIARLSCAKRLNGSPIPEKEREDAERAFIRFYLDRNDKPKRYYELVAKHGKLNPLVNVSLAPKKKVKVNIVYQEHRETIEIHVEKTVKDLKFEIGQLLSMSPSKLRLFYIDKEMSHAFGPEELKFNSKKLYSIQVQDGDEFLVDQK</sequence>
<dbReference type="Gene3D" id="3.80.10.10">
    <property type="entry name" value="Ribonuclease Inhibitor"/>
    <property type="match status" value="2"/>
</dbReference>
<dbReference type="RefSeq" id="XP_013790320.1">
    <property type="nucleotide sequence ID" value="XM_013934866.2"/>
</dbReference>
<evidence type="ECO:0000313" key="7">
    <source>
        <dbReference type="RefSeq" id="XP_013790320.1"/>
    </source>
</evidence>
<evidence type="ECO:0000256" key="2">
    <source>
        <dbReference type="ARBA" id="ARBA00006453"/>
    </source>
</evidence>
<dbReference type="PANTHER" id="PTHR45973">
    <property type="entry name" value="PROTEIN PHOSPHATASE 1 REGULATORY SUBUNIT SDS22-RELATED"/>
    <property type="match status" value="1"/>
</dbReference>
<evidence type="ECO:0000256" key="4">
    <source>
        <dbReference type="ARBA" id="ARBA00022737"/>
    </source>
</evidence>
<protein>
    <submittedName>
        <fullName evidence="7">Tubulin-specific chaperone cofactor E-like protein</fullName>
    </submittedName>
</protein>
<keyword evidence="5" id="KW-0966">Cell projection</keyword>
<dbReference type="InterPro" id="IPR029071">
    <property type="entry name" value="Ubiquitin-like_domsf"/>
</dbReference>
<keyword evidence="4" id="KW-0677">Repeat</keyword>
<keyword evidence="6" id="KW-1185">Reference proteome</keyword>
<evidence type="ECO:0000256" key="3">
    <source>
        <dbReference type="ARBA" id="ARBA00022614"/>
    </source>
</evidence>
<accession>A0ABM1BX23</accession>
<gene>
    <name evidence="7" type="primary">LOC106474174</name>
</gene>
<reference evidence="7" key="1">
    <citation type="submission" date="2025-08" db="UniProtKB">
        <authorList>
            <consortium name="RefSeq"/>
        </authorList>
    </citation>
    <scope>IDENTIFICATION</scope>
    <source>
        <tissue evidence="7">Muscle</tissue>
    </source>
</reference>